<reference evidence="2" key="1">
    <citation type="journal article" date="2019" name="Int. J. Syst. Evol. Microbiol.">
        <title>The Global Catalogue of Microorganisms (GCM) 10K type strain sequencing project: providing services to taxonomists for standard genome sequencing and annotation.</title>
        <authorList>
            <consortium name="The Broad Institute Genomics Platform"/>
            <consortium name="The Broad Institute Genome Sequencing Center for Infectious Disease"/>
            <person name="Wu L."/>
            <person name="Ma J."/>
        </authorList>
    </citation>
    <scope>NUCLEOTIDE SEQUENCE [LARGE SCALE GENOMIC DNA]</scope>
    <source>
        <strain evidence="2">JCM 16702</strain>
    </source>
</reference>
<evidence type="ECO:0000313" key="2">
    <source>
        <dbReference type="Proteomes" id="UP001500683"/>
    </source>
</evidence>
<proteinExistence type="predicted"/>
<keyword evidence="2" id="KW-1185">Reference proteome</keyword>
<accession>A0ABP7UYW0</accession>
<evidence type="ECO:0000313" key="1">
    <source>
        <dbReference type="EMBL" id="GAA4054526.1"/>
    </source>
</evidence>
<protein>
    <submittedName>
        <fullName evidence="1">Uncharacterized protein</fullName>
    </submittedName>
</protein>
<dbReference type="Proteomes" id="UP001500683">
    <property type="component" value="Unassembled WGS sequence"/>
</dbReference>
<sequence length="98" mass="10186">MQVEAPILAIGTGRPGLHEFAEVPLEVIEVAVVRAGVRHCRSLRGVDSKPIMVVAFAGPAPGPEKCLVVVSLIALAVECLLTPWWALPALTVAAAGLV</sequence>
<dbReference type="EMBL" id="BAAAZG010000001">
    <property type="protein sequence ID" value="GAA4054526.1"/>
    <property type="molecule type" value="Genomic_DNA"/>
</dbReference>
<comment type="caution">
    <text evidence="1">The sequence shown here is derived from an EMBL/GenBank/DDBJ whole genome shotgun (WGS) entry which is preliminary data.</text>
</comment>
<name>A0ABP7UYW0_9ACTN</name>
<organism evidence="1 2">
    <name type="scientific">Actinomadura miaoliensis</name>
    <dbReference type="NCBI Taxonomy" id="430685"/>
    <lineage>
        <taxon>Bacteria</taxon>
        <taxon>Bacillati</taxon>
        <taxon>Actinomycetota</taxon>
        <taxon>Actinomycetes</taxon>
        <taxon>Streptosporangiales</taxon>
        <taxon>Thermomonosporaceae</taxon>
        <taxon>Actinomadura</taxon>
    </lineage>
</organism>
<gene>
    <name evidence="1" type="ORF">GCM10022214_01760</name>
</gene>